<name>A0A8S8XKI3_9PROT</name>
<dbReference type="GO" id="GO:0004185">
    <property type="term" value="F:serine-type carboxypeptidase activity"/>
    <property type="evidence" value="ECO:0007669"/>
    <property type="project" value="InterPro"/>
</dbReference>
<dbReference type="Pfam" id="PF00450">
    <property type="entry name" value="Peptidase_S10"/>
    <property type="match status" value="1"/>
</dbReference>
<reference evidence="2" key="1">
    <citation type="submission" date="2021-02" db="EMBL/GenBank/DDBJ databases">
        <title>Genome sequence of Rhodospirillales sp. strain TMPK1 isolated from soil.</title>
        <authorList>
            <person name="Nakai R."/>
            <person name="Kusada H."/>
            <person name="Tamaki H."/>
        </authorList>
    </citation>
    <scope>NUCLEOTIDE SEQUENCE</scope>
    <source>
        <strain evidence="2">TMPK1</strain>
    </source>
</reference>
<sequence>MIAVRALWMALLVSVPAIAADNPVKLDAPVVTHGSGTFNGKHVAYDATVEPIVVANAEGKPAARLVVISYVASGAADPKRPLLFVFNGGPIGPSAILHIGAIGPKRVAVPDDLKADPASFQLVDNPYALLDVADLVFFDPAGTGLSRVLDGVDPKSYYSNEADAQQLVQLVIDWSKLHGRSAAPKYLLGESYGTMRAVEAAAQLEKTDSKLDGIALLGQAVNINDYAQRARNIVSFVASLPTLAATAWSHDRAERKGRSFDKFIQDAEAFGRTDYLQVLYLGDQAPQAQRDAVARRLQEFTGIAADEQIKRNLRITKEQYRRLLFPGQLLGLNDARYIGPEAGGDPSSVVPRAYVKAFDLYLRDTLHVDAGTYLHDSPFKGGLNEWGWGANRSPFGDWNYTQLVTDVMQKNPTFRVLVGNGYTDTQTTVGAMDYLVAQSTWPRERVRAARYAGGHMAYSVESSLRQISSDLRALVTGAW</sequence>
<organism evidence="2 3">
    <name type="scientific">Roseiterribacter gracilis</name>
    <dbReference type="NCBI Taxonomy" id="2812848"/>
    <lineage>
        <taxon>Bacteria</taxon>
        <taxon>Pseudomonadati</taxon>
        <taxon>Pseudomonadota</taxon>
        <taxon>Alphaproteobacteria</taxon>
        <taxon>Rhodospirillales</taxon>
        <taxon>Roseiterribacteraceae</taxon>
        <taxon>Roseiterribacter</taxon>
    </lineage>
</organism>
<keyword evidence="1" id="KW-0732">Signal</keyword>
<dbReference type="Gene3D" id="3.40.50.1820">
    <property type="entry name" value="alpha/beta hydrolase"/>
    <property type="match status" value="1"/>
</dbReference>
<dbReference type="AlphaFoldDB" id="A0A8S8XKI3"/>
<dbReference type="RefSeq" id="WP_420245252.1">
    <property type="nucleotide sequence ID" value="NZ_BOPV01000001.1"/>
</dbReference>
<dbReference type="EMBL" id="BOPV01000001">
    <property type="protein sequence ID" value="GIL41665.1"/>
    <property type="molecule type" value="Genomic_DNA"/>
</dbReference>
<accession>A0A8S8XKI3</accession>
<dbReference type="GO" id="GO:0006508">
    <property type="term" value="P:proteolysis"/>
    <property type="evidence" value="ECO:0007669"/>
    <property type="project" value="InterPro"/>
</dbReference>
<gene>
    <name evidence="2" type="ORF">TMPK1_39020</name>
</gene>
<feature type="signal peptide" evidence="1">
    <location>
        <begin position="1"/>
        <end position="19"/>
    </location>
</feature>
<keyword evidence="3" id="KW-1185">Reference proteome</keyword>
<dbReference type="SUPFAM" id="SSF53474">
    <property type="entry name" value="alpha/beta-Hydrolases"/>
    <property type="match status" value="1"/>
</dbReference>
<evidence type="ECO:0000256" key="1">
    <source>
        <dbReference type="SAM" id="SignalP"/>
    </source>
</evidence>
<evidence type="ECO:0000313" key="2">
    <source>
        <dbReference type="EMBL" id="GIL41665.1"/>
    </source>
</evidence>
<feature type="chain" id="PRO_5035795137" evidence="1">
    <location>
        <begin position="20"/>
        <end position="479"/>
    </location>
</feature>
<comment type="caution">
    <text evidence="2">The sequence shown here is derived from an EMBL/GenBank/DDBJ whole genome shotgun (WGS) entry which is preliminary data.</text>
</comment>
<dbReference type="InterPro" id="IPR001563">
    <property type="entry name" value="Peptidase_S10"/>
</dbReference>
<protein>
    <submittedName>
        <fullName evidence="2">Peptidase S10</fullName>
    </submittedName>
</protein>
<dbReference type="InterPro" id="IPR029058">
    <property type="entry name" value="AB_hydrolase_fold"/>
</dbReference>
<evidence type="ECO:0000313" key="3">
    <source>
        <dbReference type="Proteomes" id="UP000681075"/>
    </source>
</evidence>
<dbReference type="Proteomes" id="UP000681075">
    <property type="component" value="Unassembled WGS sequence"/>
</dbReference>
<proteinExistence type="predicted"/>